<evidence type="ECO:0000256" key="4">
    <source>
        <dbReference type="ARBA" id="ARBA00022692"/>
    </source>
</evidence>
<dbReference type="Pfam" id="PF00924">
    <property type="entry name" value="MS_channel_2nd"/>
    <property type="match status" value="1"/>
</dbReference>
<evidence type="ECO:0000256" key="5">
    <source>
        <dbReference type="ARBA" id="ARBA00022989"/>
    </source>
</evidence>
<dbReference type="PANTHER" id="PTHR30347:SF1">
    <property type="entry name" value="MECHANOSENSITIVE CHANNEL MSCK"/>
    <property type="match status" value="1"/>
</dbReference>
<protein>
    <submittedName>
        <fullName evidence="11">Mechanosensitive ion channel</fullName>
    </submittedName>
</protein>
<feature type="transmembrane region" description="Helical" evidence="7">
    <location>
        <begin position="78"/>
        <end position="97"/>
    </location>
</feature>
<dbReference type="Pfam" id="PF21088">
    <property type="entry name" value="MS_channel_1st"/>
    <property type="match status" value="1"/>
</dbReference>
<dbReference type="InterPro" id="IPR011066">
    <property type="entry name" value="MscS_channel_C_sf"/>
</dbReference>
<dbReference type="Gene3D" id="2.30.30.60">
    <property type="match status" value="1"/>
</dbReference>
<keyword evidence="5 7" id="KW-1133">Transmembrane helix</keyword>
<evidence type="ECO:0000256" key="2">
    <source>
        <dbReference type="ARBA" id="ARBA00008017"/>
    </source>
</evidence>
<dbReference type="InterPro" id="IPR010920">
    <property type="entry name" value="LSM_dom_sf"/>
</dbReference>
<evidence type="ECO:0000256" key="3">
    <source>
        <dbReference type="ARBA" id="ARBA00022475"/>
    </source>
</evidence>
<dbReference type="InterPro" id="IPR049142">
    <property type="entry name" value="MS_channel_1st"/>
</dbReference>
<name>A0A516IS58_9SPHN</name>
<dbReference type="InterPro" id="IPR052702">
    <property type="entry name" value="MscS-like_channel"/>
</dbReference>
<dbReference type="InterPro" id="IPR049278">
    <property type="entry name" value="MS_channel_C"/>
</dbReference>
<feature type="domain" description="Mechanosensitive ion channel MscS C-terminal" evidence="9">
    <location>
        <begin position="194"/>
        <end position="277"/>
    </location>
</feature>
<feature type="domain" description="Mechanosensitive ion channel transmembrane helices 2/3" evidence="10">
    <location>
        <begin position="81"/>
        <end position="118"/>
    </location>
</feature>
<gene>
    <name evidence="11" type="ORF">FMM02_07140</name>
</gene>
<keyword evidence="3" id="KW-1003">Cell membrane</keyword>
<proteinExistence type="inferred from homology"/>
<dbReference type="PANTHER" id="PTHR30347">
    <property type="entry name" value="POTASSIUM CHANNEL RELATED"/>
    <property type="match status" value="1"/>
</dbReference>
<dbReference type="RefSeq" id="WP_147494202.1">
    <property type="nucleotide sequence ID" value="NZ_CP041659.1"/>
</dbReference>
<dbReference type="SUPFAM" id="SSF82689">
    <property type="entry name" value="Mechanosensitive channel protein MscS (YggB), C-terminal domain"/>
    <property type="match status" value="1"/>
</dbReference>
<evidence type="ECO:0000259" key="9">
    <source>
        <dbReference type="Pfam" id="PF21082"/>
    </source>
</evidence>
<feature type="domain" description="Mechanosensitive ion channel MscS" evidence="8">
    <location>
        <begin position="120"/>
        <end position="185"/>
    </location>
</feature>
<dbReference type="InterPro" id="IPR006685">
    <property type="entry name" value="MscS_channel_2nd"/>
</dbReference>
<dbReference type="GO" id="GO:0005886">
    <property type="term" value="C:plasma membrane"/>
    <property type="evidence" value="ECO:0007669"/>
    <property type="project" value="UniProtKB-SubCell"/>
</dbReference>
<keyword evidence="6 7" id="KW-0472">Membrane</keyword>
<evidence type="ECO:0000259" key="10">
    <source>
        <dbReference type="Pfam" id="PF21088"/>
    </source>
</evidence>
<dbReference type="OrthoDB" id="9799209at2"/>
<evidence type="ECO:0000259" key="8">
    <source>
        <dbReference type="Pfam" id="PF00924"/>
    </source>
</evidence>
<evidence type="ECO:0000256" key="1">
    <source>
        <dbReference type="ARBA" id="ARBA00004651"/>
    </source>
</evidence>
<keyword evidence="4 7" id="KW-0812">Transmembrane</keyword>
<feature type="transmembrane region" description="Helical" evidence="7">
    <location>
        <begin position="37"/>
        <end position="57"/>
    </location>
</feature>
<dbReference type="Pfam" id="PF21082">
    <property type="entry name" value="MS_channel_3rd"/>
    <property type="match status" value="1"/>
</dbReference>
<evidence type="ECO:0000313" key="12">
    <source>
        <dbReference type="Proteomes" id="UP000321857"/>
    </source>
</evidence>
<dbReference type="SUPFAM" id="SSF82861">
    <property type="entry name" value="Mechanosensitive channel protein MscS (YggB), transmembrane region"/>
    <property type="match status" value="1"/>
</dbReference>
<dbReference type="Gene3D" id="3.30.70.100">
    <property type="match status" value="1"/>
</dbReference>
<sequence>MVSETAARIPAVADAWRQLDMLAISVGSSRYSLADGVMLLLIGIVILVVARVAFWAVKKGVRRSRRFDPAQQLLMEKIAGIAIIGTALMMGVDLIGFDLSTLAVFSGALGLAVGFGLQKTFGNLIAGLILLMDRSVKPGDVIVVGDHFGTISKIGVRAVSVITRDGKEHLIPNELLMTEPVENWSYSSKNVRIQIPIGVSYASDLELVEKLLLECTTGSSRVLKKPKPTVWLKEFGDNSVNFEIQAWISDPEGGVGNVRSEVLKQVWRAFKKHGVEIPFPQRDIHVKAWPALPSQ</sequence>
<dbReference type="InterPro" id="IPR023408">
    <property type="entry name" value="MscS_beta-dom_sf"/>
</dbReference>
<dbReference type="Proteomes" id="UP000321857">
    <property type="component" value="Chromosome"/>
</dbReference>
<evidence type="ECO:0000313" key="11">
    <source>
        <dbReference type="EMBL" id="QDP19753.1"/>
    </source>
</evidence>
<evidence type="ECO:0000256" key="7">
    <source>
        <dbReference type="SAM" id="Phobius"/>
    </source>
</evidence>
<reference evidence="11 12" key="1">
    <citation type="submission" date="2019-07" db="EMBL/GenBank/DDBJ databases">
        <title>Sphingomonas AE3 Genome sequencing and assembly.</title>
        <authorList>
            <person name="Kim H."/>
        </authorList>
    </citation>
    <scope>NUCLEOTIDE SEQUENCE [LARGE SCALE GENOMIC DNA]</scope>
    <source>
        <strain evidence="11 12">AE3</strain>
    </source>
</reference>
<accession>A0A516IS58</accession>
<dbReference type="InterPro" id="IPR011014">
    <property type="entry name" value="MscS_channel_TM-2"/>
</dbReference>
<comment type="similarity">
    <text evidence="2">Belongs to the MscS (TC 1.A.23) family.</text>
</comment>
<dbReference type="Gene3D" id="1.10.287.1260">
    <property type="match status" value="1"/>
</dbReference>
<dbReference type="EMBL" id="CP041659">
    <property type="protein sequence ID" value="QDP19753.1"/>
    <property type="molecule type" value="Genomic_DNA"/>
</dbReference>
<keyword evidence="12" id="KW-1185">Reference proteome</keyword>
<feature type="transmembrane region" description="Helical" evidence="7">
    <location>
        <begin position="103"/>
        <end position="131"/>
    </location>
</feature>
<dbReference type="GO" id="GO:0008381">
    <property type="term" value="F:mechanosensitive monoatomic ion channel activity"/>
    <property type="evidence" value="ECO:0007669"/>
    <property type="project" value="UniProtKB-ARBA"/>
</dbReference>
<evidence type="ECO:0000256" key="6">
    <source>
        <dbReference type="ARBA" id="ARBA00023136"/>
    </source>
</evidence>
<comment type="subcellular location">
    <subcellularLocation>
        <location evidence="1">Cell membrane</location>
        <topology evidence="1">Multi-pass membrane protein</topology>
    </subcellularLocation>
</comment>
<dbReference type="SUPFAM" id="SSF50182">
    <property type="entry name" value="Sm-like ribonucleoproteins"/>
    <property type="match status" value="1"/>
</dbReference>
<dbReference type="AlphaFoldDB" id="A0A516IS58"/>
<organism evidence="11 12">
    <name type="scientific">Sphingomonas xanthus</name>
    <dbReference type="NCBI Taxonomy" id="2594473"/>
    <lineage>
        <taxon>Bacteria</taxon>
        <taxon>Pseudomonadati</taxon>
        <taxon>Pseudomonadota</taxon>
        <taxon>Alphaproteobacteria</taxon>
        <taxon>Sphingomonadales</taxon>
        <taxon>Sphingomonadaceae</taxon>
        <taxon>Sphingomonas</taxon>
    </lineage>
</organism>
<dbReference type="KEGG" id="sxa:FMM02_07140"/>